<dbReference type="STRING" id="526222.Desal_0623"/>
<evidence type="ECO:0000313" key="9">
    <source>
        <dbReference type="EMBL" id="ACS78689.1"/>
    </source>
</evidence>
<dbReference type="GO" id="GO:0003677">
    <property type="term" value="F:DNA binding"/>
    <property type="evidence" value="ECO:0007669"/>
    <property type="project" value="UniProtKB-KW"/>
</dbReference>
<dbReference type="Gene3D" id="1.10.8.60">
    <property type="match status" value="1"/>
</dbReference>
<dbReference type="SMART" id="SM00382">
    <property type="entry name" value="AAA"/>
    <property type="match status" value="1"/>
</dbReference>
<dbReference type="NCBIfam" id="TIGR00229">
    <property type="entry name" value="sensory_box"/>
    <property type="match status" value="1"/>
</dbReference>
<evidence type="ECO:0000313" key="10">
    <source>
        <dbReference type="Proteomes" id="UP000002601"/>
    </source>
</evidence>
<dbReference type="InterPro" id="IPR025943">
    <property type="entry name" value="Sigma_54_int_dom_ATP-bd_2"/>
</dbReference>
<dbReference type="PROSITE" id="PS00688">
    <property type="entry name" value="SIGMA54_INTERACT_3"/>
    <property type="match status" value="1"/>
</dbReference>
<reference evidence="9 10" key="1">
    <citation type="submission" date="2009-06" db="EMBL/GenBank/DDBJ databases">
        <title>Complete sequence of Desulfovibrio salexigens DSM 2638.</title>
        <authorList>
            <consortium name="US DOE Joint Genome Institute"/>
            <person name="Lucas S."/>
            <person name="Copeland A."/>
            <person name="Lapidus A."/>
            <person name="Glavina del Rio T."/>
            <person name="Tice H."/>
            <person name="Bruce D."/>
            <person name="Goodwin L."/>
            <person name="Pitluck S."/>
            <person name="Munk A.C."/>
            <person name="Brettin T."/>
            <person name="Detter J.C."/>
            <person name="Han C."/>
            <person name="Tapia R."/>
            <person name="Larimer F."/>
            <person name="Land M."/>
            <person name="Hauser L."/>
            <person name="Kyrpides N."/>
            <person name="Anderson I."/>
            <person name="Wall J.D."/>
            <person name="Arkin A.P."/>
            <person name="Dehal P."/>
            <person name="Chivian D."/>
            <person name="Giles B."/>
            <person name="Hazen T.C."/>
        </authorList>
    </citation>
    <scope>NUCLEOTIDE SEQUENCE [LARGE SCALE GENOMIC DNA]</scope>
    <source>
        <strain evidence="10">ATCC 14822 / DSM 2638 / NCIMB 8403 / VKM B-1763</strain>
    </source>
</reference>
<dbReference type="Pfam" id="PF25601">
    <property type="entry name" value="AAA_lid_14"/>
    <property type="match status" value="1"/>
</dbReference>
<dbReference type="PANTHER" id="PTHR32071:SF57">
    <property type="entry name" value="C4-DICARBOXYLATE TRANSPORT TRANSCRIPTIONAL REGULATORY PROTEIN DCTD"/>
    <property type="match status" value="1"/>
</dbReference>
<accession>C6BY98</accession>
<keyword evidence="10" id="KW-1185">Reference proteome</keyword>
<dbReference type="KEGG" id="dsa:Desal_0623"/>
<feature type="domain" description="PAC" evidence="8">
    <location>
        <begin position="78"/>
        <end position="130"/>
    </location>
</feature>
<dbReference type="SMART" id="SM00091">
    <property type="entry name" value="PAS"/>
    <property type="match status" value="1"/>
</dbReference>
<evidence type="ECO:0000259" key="7">
    <source>
        <dbReference type="PROSITE" id="PS50112"/>
    </source>
</evidence>
<proteinExistence type="predicted"/>
<dbReference type="InterPro" id="IPR035965">
    <property type="entry name" value="PAS-like_dom_sf"/>
</dbReference>
<dbReference type="CDD" id="cd00009">
    <property type="entry name" value="AAA"/>
    <property type="match status" value="1"/>
</dbReference>
<dbReference type="InterPro" id="IPR003593">
    <property type="entry name" value="AAA+_ATPase"/>
</dbReference>
<gene>
    <name evidence="9" type="ordered locus">Desal_0623</name>
</gene>
<evidence type="ECO:0000256" key="1">
    <source>
        <dbReference type="ARBA" id="ARBA00022741"/>
    </source>
</evidence>
<feature type="domain" description="Sigma-54 factor interaction" evidence="6">
    <location>
        <begin position="137"/>
        <end position="366"/>
    </location>
</feature>
<evidence type="ECO:0000256" key="5">
    <source>
        <dbReference type="ARBA" id="ARBA00023163"/>
    </source>
</evidence>
<dbReference type="Proteomes" id="UP000002601">
    <property type="component" value="Chromosome"/>
</dbReference>
<dbReference type="Gene3D" id="1.10.10.60">
    <property type="entry name" value="Homeodomain-like"/>
    <property type="match status" value="1"/>
</dbReference>
<dbReference type="InterPro" id="IPR002078">
    <property type="entry name" value="Sigma_54_int"/>
</dbReference>
<dbReference type="AlphaFoldDB" id="C6BY98"/>
<keyword evidence="2" id="KW-0067">ATP-binding</keyword>
<dbReference type="InterPro" id="IPR025944">
    <property type="entry name" value="Sigma_54_int_dom_CS"/>
</dbReference>
<dbReference type="PROSITE" id="PS00676">
    <property type="entry name" value="SIGMA54_INTERACT_2"/>
    <property type="match status" value="1"/>
</dbReference>
<feature type="domain" description="PAS" evidence="7">
    <location>
        <begin position="12"/>
        <end position="57"/>
    </location>
</feature>
<evidence type="ECO:0000256" key="3">
    <source>
        <dbReference type="ARBA" id="ARBA00023015"/>
    </source>
</evidence>
<dbReference type="FunFam" id="3.40.50.300:FF:000006">
    <property type="entry name" value="DNA-binding transcriptional regulator NtrC"/>
    <property type="match status" value="1"/>
</dbReference>
<keyword evidence="5" id="KW-0804">Transcription</keyword>
<dbReference type="InterPro" id="IPR009057">
    <property type="entry name" value="Homeodomain-like_sf"/>
</dbReference>
<dbReference type="Pfam" id="PF13426">
    <property type="entry name" value="PAS_9"/>
    <property type="match status" value="1"/>
</dbReference>
<dbReference type="InterPro" id="IPR027417">
    <property type="entry name" value="P-loop_NTPase"/>
</dbReference>
<sequence>MKFPSNLPCSAVLDSLADGVFTVDRDWNITFFNEAASRITGVPAEEAVGSKCWDVFHSSLCDGDCALRSCMNDCGRISNKSIFFIHADGRKVPVSISAAPLVDGDGKLIGGVESFRDLTDIQMIRREVEDSWRFEDIIGKSAQLGKVFSILPQVSKSEATVLLLGESGTGKELFARAIHNLSERKDGPFVAVNCGALPDNLLESELFGYKAGAFTDARKDKAGRFELAAGGTIFLDEIGDMPAKLQVKLLRVLQEKTFEPLGAVQSVNANVRIVAATNKNLAELVEQGLFRQDLYYRLNVVTLNLPPLKERVEDIPLLINHFVNRLNALQGKDIDGISEDTLHILMRHPFPGNVRELENILEFAFILCPSGFIQVEHLPEYLQPKSKETASHEDMPLTMDEIKCMAVRRALERNNGKKMATCRELGISKDTLRRTIARCDDMDA</sequence>
<dbReference type="SUPFAM" id="SSF55785">
    <property type="entry name" value="PYP-like sensor domain (PAS domain)"/>
    <property type="match status" value="1"/>
</dbReference>
<organism evidence="9 10">
    <name type="scientific">Maridesulfovibrio salexigens (strain ATCC 14822 / DSM 2638 / NCIMB 8403 / VKM B-1763)</name>
    <name type="common">Desulfovibrio salexigens</name>
    <dbReference type="NCBI Taxonomy" id="526222"/>
    <lineage>
        <taxon>Bacteria</taxon>
        <taxon>Pseudomonadati</taxon>
        <taxon>Thermodesulfobacteriota</taxon>
        <taxon>Desulfovibrionia</taxon>
        <taxon>Desulfovibrionales</taxon>
        <taxon>Desulfovibrionaceae</taxon>
        <taxon>Maridesulfovibrio</taxon>
    </lineage>
</organism>
<protein>
    <submittedName>
        <fullName evidence="9">PAS modulated sigma54 specific transcriptional regulator, Fis family</fullName>
    </submittedName>
</protein>
<dbReference type="OrthoDB" id="9763792at2"/>
<dbReference type="SUPFAM" id="SSF46689">
    <property type="entry name" value="Homeodomain-like"/>
    <property type="match status" value="1"/>
</dbReference>
<dbReference type="PANTHER" id="PTHR32071">
    <property type="entry name" value="TRANSCRIPTIONAL REGULATORY PROTEIN"/>
    <property type="match status" value="1"/>
</dbReference>
<dbReference type="InterPro" id="IPR000700">
    <property type="entry name" value="PAS-assoc_C"/>
</dbReference>
<dbReference type="GO" id="GO:0006355">
    <property type="term" value="P:regulation of DNA-templated transcription"/>
    <property type="evidence" value="ECO:0007669"/>
    <property type="project" value="InterPro"/>
</dbReference>
<dbReference type="InterPro" id="IPR025662">
    <property type="entry name" value="Sigma_54_int_dom_ATP-bd_1"/>
</dbReference>
<dbReference type="eggNOG" id="COG3829">
    <property type="taxonomic scope" value="Bacteria"/>
</dbReference>
<keyword evidence="4" id="KW-0238">DNA-binding</keyword>
<dbReference type="InterPro" id="IPR000014">
    <property type="entry name" value="PAS"/>
</dbReference>
<dbReference type="PROSITE" id="PS00675">
    <property type="entry name" value="SIGMA54_INTERACT_1"/>
    <property type="match status" value="1"/>
</dbReference>
<evidence type="ECO:0000259" key="6">
    <source>
        <dbReference type="PROSITE" id="PS50045"/>
    </source>
</evidence>
<dbReference type="Gene3D" id="3.40.50.300">
    <property type="entry name" value="P-loop containing nucleotide triphosphate hydrolases"/>
    <property type="match status" value="1"/>
</dbReference>
<dbReference type="Pfam" id="PF00158">
    <property type="entry name" value="Sigma54_activat"/>
    <property type="match status" value="1"/>
</dbReference>
<dbReference type="PROSITE" id="PS50112">
    <property type="entry name" value="PAS"/>
    <property type="match status" value="1"/>
</dbReference>
<dbReference type="GO" id="GO:0005524">
    <property type="term" value="F:ATP binding"/>
    <property type="evidence" value="ECO:0007669"/>
    <property type="project" value="UniProtKB-KW"/>
</dbReference>
<dbReference type="InterPro" id="IPR058031">
    <property type="entry name" value="AAA_lid_NorR"/>
</dbReference>
<name>C6BY98_MARSD</name>
<evidence type="ECO:0000259" key="8">
    <source>
        <dbReference type="PROSITE" id="PS50113"/>
    </source>
</evidence>
<dbReference type="EMBL" id="CP001649">
    <property type="protein sequence ID" value="ACS78689.1"/>
    <property type="molecule type" value="Genomic_DNA"/>
</dbReference>
<keyword evidence="3" id="KW-0805">Transcription regulation</keyword>
<keyword evidence="1" id="KW-0547">Nucleotide-binding</keyword>
<dbReference type="HOGENOM" id="CLU_000445_8_1_7"/>
<evidence type="ECO:0000256" key="2">
    <source>
        <dbReference type="ARBA" id="ARBA00022840"/>
    </source>
</evidence>
<dbReference type="PROSITE" id="PS50045">
    <property type="entry name" value="SIGMA54_INTERACT_4"/>
    <property type="match status" value="1"/>
</dbReference>
<dbReference type="PROSITE" id="PS50113">
    <property type="entry name" value="PAC"/>
    <property type="match status" value="1"/>
</dbReference>
<dbReference type="CDD" id="cd00130">
    <property type="entry name" value="PAS"/>
    <property type="match status" value="1"/>
</dbReference>
<evidence type="ECO:0000256" key="4">
    <source>
        <dbReference type="ARBA" id="ARBA00023125"/>
    </source>
</evidence>
<dbReference type="SUPFAM" id="SSF52540">
    <property type="entry name" value="P-loop containing nucleoside triphosphate hydrolases"/>
    <property type="match status" value="1"/>
</dbReference>
<dbReference type="Gene3D" id="3.30.450.20">
    <property type="entry name" value="PAS domain"/>
    <property type="match status" value="1"/>
</dbReference>
<dbReference type="RefSeq" id="WP_015850508.1">
    <property type="nucleotide sequence ID" value="NC_012881.1"/>
</dbReference>